<dbReference type="RefSeq" id="WP_109272227.1">
    <property type="nucleotide sequence ID" value="NZ_QFFF01000002.1"/>
</dbReference>
<name>A0A2U2IYK0_9SPHN</name>
<dbReference type="AlphaFoldDB" id="A0A2U2IYK0"/>
<evidence type="ECO:0000256" key="2">
    <source>
        <dbReference type="SAM" id="SignalP"/>
    </source>
</evidence>
<gene>
    <name evidence="3" type="ORF">DF286_13545</name>
</gene>
<dbReference type="EMBL" id="QFFF01000002">
    <property type="protein sequence ID" value="PWG01165.1"/>
    <property type="molecule type" value="Genomic_DNA"/>
</dbReference>
<sequence>MRLTPIALSVAIALATMASAGHGQRPDAQIDPQSLALLQQGEALTASGQYDAAIDALETALVVDPRNRPAYVALARVAQAQKLPGKAIRLYSEALVLEPNDLGALAGQGEALVQRGAVERAKRNLDRIKTLCGNPCPQATTLAGVIAKGPPAEMMTAEAPATKIPENDN</sequence>
<dbReference type="InterPro" id="IPR019734">
    <property type="entry name" value="TPR_rpt"/>
</dbReference>
<evidence type="ECO:0000256" key="1">
    <source>
        <dbReference type="PROSITE-ProRule" id="PRU00339"/>
    </source>
</evidence>
<dbReference type="SMART" id="SM00028">
    <property type="entry name" value="TPR"/>
    <property type="match status" value="2"/>
</dbReference>
<dbReference type="OrthoDB" id="8480982at2"/>
<feature type="chain" id="PRO_5015451858" evidence="2">
    <location>
        <begin position="21"/>
        <end position="169"/>
    </location>
</feature>
<organism evidence="3 4">
    <name type="scientific">Allosphingosinicella humi</name>
    <dbReference type="NCBI Taxonomy" id="2068657"/>
    <lineage>
        <taxon>Bacteria</taxon>
        <taxon>Pseudomonadati</taxon>
        <taxon>Pseudomonadota</taxon>
        <taxon>Alphaproteobacteria</taxon>
        <taxon>Sphingomonadales</taxon>
        <taxon>Sphingomonadaceae</taxon>
        <taxon>Allosphingosinicella</taxon>
    </lineage>
</organism>
<accession>A0A2U2IYK0</accession>
<feature type="signal peptide" evidence="2">
    <location>
        <begin position="1"/>
        <end position="20"/>
    </location>
</feature>
<keyword evidence="2" id="KW-0732">Signal</keyword>
<dbReference type="Gene3D" id="1.25.40.10">
    <property type="entry name" value="Tetratricopeptide repeat domain"/>
    <property type="match status" value="1"/>
</dbReference>
<feature type="repeat" description="TPR" evidence="1">
    <location>
        <begin position="34"/>
        <end position="67"/>
    </location>
</feature>
<dbReference type="Pfam" id="PF13432">
    <property type="entry name" value="TPR_16"/>
    <property type="match status" value="1"/>
</dbReference>
<dbReference type="SUPFAM" id="SSF48452">
    <property type="entry name" value="TPR-like"/>
    <property type="match status" value="1"/>
</dbReference>
<evidence type="ECO:0000313" key="4">
    <source>
        <dbReference type="Proteomes" id="UP000245916"/>
    </source>
</evidence>
<comment type="caution">
    <text evidence="3">The sequence shown here is derived from an EMBL/GenBank/DDBJ whole genome shotgun (WGS) entry which is preliminary data.</text>
</comment>
<reference evidence="3 4" key="1">
    <citation type="submission" date="2018-05" db="EMBL/GenBank/DDBJ databases">
        <title>Genome of Sphingosinicella humi QZX222.</title>
        <authorList>
            <person name="Qiao Z."/>
            <person name="Wang G."/>
        </authorList>
    </citation>
    <scope>NUCLEOTIDE SEQUENCE [LARGE SCALE GENOMIC DNA]</scope>
    <source>
        <strain evidence="3 4">QZX222</strain>
    </source>
</reference>
<dbReference type="PROSITE" id="PS50005">
    <property type="entry name" value="TPR"/>
    <property type="match status" value="1"/>
</dbReference>
<keyword evidence="1" id="KW-0802">TPR repeat</keyword>
<evidence type="ECO:0000313" key="3">
    <source>
        <dbReference type="EMBL" id="PWG01165.1"/>
    </source>
</evidence>
<keyword evidence="4" id="KW-1185">Reference proteome</keyword>
<dbReference type="Proteomes" id="UP000245916">
    <property type="component" value="Unassembled WGS sequence"/>
</dbReference>
<proteinExistence type="predicted"/>
<protein>
    <submittedName>
        <fullName evidence="3">Uncharacterized protein</fullName>
    </submittedName>
</protein>
<dbReference type="InterPro" id="IPR011990">
    <property type="entry name" value="TPR-like_helical_dom_sf"/>
</dbReference>